<organism evidence="1 2">
    <name type="scientific">Crocodylus porosus</name>
    <name type="common">Saltwater crocodile</name>
    <name type="synonym">Estuarine crocodile</name>
    <dbReference type="NCBI Taxonomy" id="8502"/>
    <lineage>
        <taxon>Eukaryota</taxon>
        <taxon>Metazoa</taxon>
        <taxon>Chordata</taxon>
        <taxon>Craniata</taxon>
        <taxon>Vertebrata</taxon>
        <taxon>Euteleostomi</taxon>
        <taxon>Archelosauria</taxon>
        <taxon>Archosauria</taxon>
        <taxon>Crocodylia</taxon>
        <taxon>Longirostres</taxon>
        <taxon>Crocodylidae</taxon>
        <taxon>Crocodylus</taxon>
    </lineage>
</organism>
<reference evidence="1" key="1">
    <citation type="submission" date="2025-08" db="UniProtKB">
        <authorList>
            <consortium name="Ensembl"/>
        </authorList>
    </citation>
    <scope>IDENTIFICATION</scope>
</reference>
<keyword evidence="2" id="KW-1185">Reference proteome</keyword>
<name>A0A7M4G223_CROPO</name>
<sequence>MTRGVWRGPCSKEDLWWSLSDDSFGHSKEKSSVLETLGKPSRKELKKKDAVPWWIAEDDSDDGGKYCIMKRRCLSPISSLVVD</sequence>
<dbReference type="Ensembl" id="ENSCPRT00005027977.1">
    <property type="protein sequence ID" value="ENSCPRP00005023968.1"/>
    <property type="gene ID" value="ENSCPRG00005016631.1"/>
</dbReference>
<protein>
    <submittedName>
        <fullName evidence="1">Uncharacterized protein</fullName>
    </submittedName>
</protein>
<dbReference type="AlphaFoldDB" id="A0A7M4G223"/>
<proteinExistence type="predicted"/>
<dbReference type="Proteomes" id="UP000594220">
    <property type="component" value="Unplaced"/>
</dbReference>
<evidence type="ECO:0000313" key="2">
    <source>
        <dbReference type="Proteomes" id="UP000594220"/>
    </source>
</evidence>
<dbReference type="GeneTree" id="ENSGT00990000206664"/>
<accession>A0A7M4G223</accession>
<reference evidence="1" key="2">
    <citation type="submission" date="2025-09" db="UniProtKB">
        <authorList>
            <consortium name="Ensembl"/>
        </authorList>
    </citation>
    <scope>IDENTIFICATION</scope>
</reference>
<evidence type="ECO:0000313" key="1">
    <source>
        <dbReference type="Ensembl" id="ENSCPRP00005023968.1"/>
    </source>
</evidence>